<accession>A0A0J5WF75</accession>
<feature type="compositionally biased region" description="Basic and acidic residues" evidence="5">
    <location>
        <begin position="1"/>
        <end position="21"/>
    </location>
</feature>
<reference evidence="7 8" key="1">
    <citation type="submission" date="2015-05" db="EMBL/GenBank/DDBJ databases">
        <title>Draft genome of Burkholderia cepacia LK29.</title>
        <authorList>
            <person name="Chan X.Y."/>
        </authorList>
    </citation>
    <scope>NUCLEOTIDE SEQUENCE [LARGE SCALE GENOMIC DNA]</scope>
    <source>
        <strain evidence="7 8">LK29</strain>
    </source>
</reference>
<keyword evidence="2 4" id="KW-0238">DNA-binding</keyword>
<organism evidence="7 8">
    <name type="scientific">Burkholderia cepacia</name>
    <name type="common">Pseudomonas cepacia</name>
    <dbReference type="NCBI Taxonomy" id="292"/>
    <lineage>
        <taxon>Bacteria</taxon>
        <taxon>Pseudomonadati</taxon>
        <taxon>Pseudomonadota</taxon>
        <taxon>Betaproteobacteria</taxon>
        <taxon>Burkholderiales</taxon>
        <taxon>Burkholderiaceae</taxon>
        <taxon>Burkholderia</taxon>
        <taxon>Burkholderia cepacia complex</taxon>
    </lineage>
</organism>
<evidence type="ECO:0000259" key="6">
    <source>
        <dbReference type="PROSITE" id="PS50977"/>
    </source>
</evidence>
<dbReference type="AlphaFoldDB" id="A0A0J5WF75"/>
<evidence type="ECO:0000313" key="7">
    <source>
        <dbReference type="EMBL" id="KML45660.1"/>
    </source>
</evidence>
<keyword evidence="1" id="KW-0805">Transcription regulation</keyword>
<name>A0A0J5WF75_BURCE</name>
<evidence type="ECO:0000256" key="3">
    <source>
        <dbReference type="ARBA" id="ARBA00023163"/>
    </source>
</evidence>
<protein>
    <recommendedName>
        <fullName evidence="6">HTH tetR-type domain-containing protein</fullName>
    </recommendedName>
</protein>
<dbReference type="PANTHER" id="PTHR30055">
    <property type="entry name" value="HTH-TYPE TRANSCRIPTIONAL REGULATOR RUTR"/>
    <property type="match status" value="1"/>
</dbReference>
<dbReference type="PATRIC" id="fig|292.27.peg.8420"/>
<dbReference type="InterPro" id="IPR009057">
    <property type="entry name" value="Homeodomain-like_sf"/>
</dbReference>
<evidence type="ECO:0000256" key="4">
    <source>
        <dbReference type="PROSITE-ProRule" id="PRU00335"/>
    </source>
</evidence>
<dbReference type="InterPro" id="IPR001647">
    <property type="entry name" value="HTH_TetR"/>
</dbReference>
<dbReference type="Proteomes" id="UP000036338">
    <property type="component" value="Unassembled WGS sequence"/>
</dbReference>
<gene>
    <name evidence="7" type="ORF">VL15_36480</name>
</gene>
<evidence type="ECO:0000256" key="5">
    <source>
        <dbReference type="SAM" id="MobiDB-lite"/>
    </source>
</evidence>
<dbReference type="Gene3D" id="1.10.357.10">
    <property type="entry name" value="Tetracycline Repressor, domain 2"/>
    <property type="match status" value="1"/>
</dbReference>
<dbReference type="PANTHER" id="PTHR30055:SF234">
    <property type="entry name" value="HTH-TYPE TRANSCRIPTIONAL REGULATOR BETI"/>
    <property type="match status" value="1"/>
</dbReference>
<feature type="region of interest" description="Disordered" evidence="5">
    <location>
        <begin position="1"/>
        <end position="38"/>
    </location>
</feature>
<dbReference type="GO" id="GO:0000976">
    <property type="term" value="F:transcription cis-regulatory region binding"/>
    <property type="evidence" value="ECO:0007669"/>
    <property type="project" value="TreeGrafter"/>
</dbReference>
<evidence type="ECO:0000256" key="2">
    <source>
        <dbReference type="ARBA" id="ARBA00023125"/>
    </source>
</evidence>
<dbReference type="PROSITE" id="PS50977">
    <property type="entry name" value="HTH_TETR_2"/>
    <property type="match status" value="1"/>
</dbReference>
<dbReference type="SUPFAM" id="SSF46689">
    <property type="entry name" value="Homeodomain-like"/>
    <property type="match status" value="1"/>
</dbReference>
<comment type="caution">
    <text evidence="7">The sequence shown here is derived from an EMBL/GenBank/DDBJ whole genome shotgun (WGS) entry which is preliminary data.</text>
</comment>
<evidence type="ECO:0000313" key="8">
    <source>
        <dbReference type="Proteomes" id="UP000036338"/>
    </source>
</evidence>
<dbReference type="EMBL" id="LDWR01000087">
    <property type="protein sequence ID" value="KML45660.1"/>
    <property type="molecule type" value="Genomic_DNA"/>
</dbReference>
<dbReference type="PRINTS" id="PR00455">
    <property type="entry name" value="HTHTETR"/>
</dbReference>
<proteinExistence type="predicted"/>
<feature type="domain" description="HTH tetR-type" evidence="6">
    <location>
        <begin position="44"/>
        <end position="104"/>
    </location>
</feature>
<sequence>MSSKTINRDLHDKAGGNDHVDPQTNAFPSLLLGDNPRPLTERGRQTIGRILTNAIEIFVTDGYGELSMRKVATKTGLSLSNLQHYFPSREDLLATIINVTLANYAGSYDDLRADTTLTPEARLEKLVRLLIEDSKQSKTQGLFVNLFALAQSQEFARKTIEEAYTLQRHMVAEFVMAINPALPPPVLARRSALITAQIEGLVVFIPQRNRFPSDLKGLEDDAVKAVLALAKMP</sequence>
<evidence type="ECO:0000256" key="1">
    <source>
        <dbReference type="ARBA" id="ARBA00023015"/>
    </source>
</evidence>
<dbReference type="GO" id="GO:0003700">
    <property type="term" value="F:DNA-binding transcription factor activity"/>
    <property type="evidence" value="ECO:0007669"/>
    <property type="project" value="TreeGrafter"/>
</dbReference>
<dbReference type="Pfam" id="PF00440">
    <property type="entry name" value="TetR_N"/>
    <property type="match status" value="1"/>
</dbReference>
<dbReference type="InterPro" id="IPR050109">
    <property type="entry name" value="HTH-type_TetR-like_transc_reg"/>
</dbReference>
<keyword evidence="3" id="KW-0804">Transcription</keyword>
<feature type="DNA-binding region" description="H-T-H motif" evidence="4">
    <location>
        <begin position="67"/>
        <end position="86"/>
    </location>
</feature>